<organism evidence="2 3">
    <name type="scientific">Pristionchus entomophagus</name>
    <dbReference type="NCBI Taxonomy" id="358040"/>
    <lineage>
        <taxon>Eukaryota</taxon>
        <taxon>Metazoa</taxon>
        <taxon>Ecdysozoa</taxon>
        <taxon>Nematoda</taxon>
        <taxon>Chromadorea</taxon>
        <taxon>Rhabditida</taxon>
        <taxon>Rhabditina</taxon>
        <taxon>Diplogasteromorpha</taxon>
        <taxon>Diplogasteroidea</taxon>
        <taxon>Neodiplogasteridae</taxon>
        <taxon>Pristionchus</taxon>
    </lineage>
</organism>
<dbReference type="Proteomes" id="UP001432027">
    <property type="component" value="Unassembled WGS sequence"/>
</dbReference>
<name>A0AAV5SM32_9BILA</name>
<dbReference type="EMBL" id="BTSX01000001">
    <property type="protein sequence ID" value="GMS81195.1"/>
    <property type="molecule type" value="Genomic_DNA"/>
</dbReference>
<comment type="caution">
    <text evidence="2">The sequence shown here is derived from an EMBL/GenBank/DDBJ whole genome shotgun (WGS) entry which is preliminary data.</text>
</comment>
<dbReference type="AlphaFoldDB" id="A0AAV5SM32"/>
<protein>
    <recommendedName>
        <fullName evidence="4">Copper transporter</fullName>
    </recommendedName>
</protein>
<keyword evidence="1" id="KW-0812">Transmembrane</keyword>
<keyword evidence="1" id="KW-0472">Membrane</keyword>
<feature type="non-terminal residue" evidence="2">
    <location>
        <position position="1"/>
    </location>
</feature>
<feature type="transmembrane region" description="Helical" evidence="1">
    <location>
        <begin position="50"/>
        <end position="75"/>
    </location>
</feature>
<evidence type="ECO:0008006" key="4">
    <source>
        <dbReference type="Google" id="ProtNLM"/>
    </source>
</evidence>
<evidence type="ECO:0000313" key="3">
    <source>
        <dbReference type="Proteomes" id="UP001432027"/>
    </source>
</evidence>
<evidence type="ECO:0000256" key="1">
    <source>
        <dbReference type="SAM" id="Phobius"/>
    </source>
</evidence>
<sequence>VLSSRPAPFAHCPSLEMNTSLAKTSPWADRAELMPTCNCTLVEMSDTALMAFYISYIVLHLAVLAGFFFFGHLIFKENNRATVIIPLPSIDVQTEV</sequence>
<reference evidence="2" key="1">
    <citation type="submission" date="2023-10" db="EMBL/GenBank/DDBJ databases">
        <title>Genome assembly of Pristionchus species.</title>
        <authorList>
            <person name="Yoshida K."/>
            <person name="Sommer R.J."/>
        </authorList>
    </citation>
    <scope>NUCLEOTIDE SEQUENCE</scope>
    <source>
        <strain evidence="2">RS0144</strain>
    </source>
</reference>
<keyword evidence="1" id="KW-1133">Transmembrane helix</keyword>
<proteinExistence type="predicted"/>
<accession>A0AAV5SM32</accession>
<evidence type="ECO:0000313" key="2">
    <source>
        <dbReference type="EMBL" id="GMS81195.1"/>
    </source>
</evidence>
<keyword evidence="3" id="KW-1185">Reference proteome</keyword>
<gene>
    <name evidence="2" type="ORF">PENTCL1PPCAC_3370</name>
</gene>
<feature type="non-terminal residue" evidence="2">
    <location>
        <position position="96"/>
    </location>
</feature>